<dbReference type="EMBL" id="FRAG01000001">
    <property type="protein sequence ID" value="SHJ47861.1"/>
    <property type="molecule type" value="Genomic_DNA"/>
</dbReference>
<dbReference type="STRING" id="1121301.SAMN02745912_00046"/>
<name>A0A1M6JMB7_PARC5</name>
<evidence type="ECO:0000313" key="2">
    <source>
        <dbReference type="Proteomes" id="UP000184465"/>
    </source>
</evidence>
<protein>
    <submittedName>
        <fullName evidence="1">Uncharacterized protein</fullName>
    </submittedName>
</protein>
<organism evidence="1 2">
    <name type="scientific">Paramaledivibacter caminithermalis (strain DSM 15212 / CIP 107654 / DViRD3)</name>
    <name type="common">Clostridium caminithermale</name>
    <dbReference type="NCBI Taxonomy" id="1121301"/>
    <lineage>
        <taxon>Bacteria</taxon>
        <taxon>Bacillati</taxon>
        <taxon>Bacillota</taxon>
        <taxon>Clostridia</taxon>
        <taxon>Peptostreptococcales</taxon>
        <taxon>Caminicellaceae</taxon>
        <taxon>Paramaledivibacter</taxon>
    </lineage>
</organism>
<proteinExistence type="predicted"/>
<reference evidence="1 2" key="1">
    <citation type="submission" date="2016-11" db="EMBL/GenBank/DDBJ databases">
        <authorList>
            <person name="Jaros S."/>
            <person name="Januszkiewicz K."/>
            <person name="Wedrychowicz H."/>
        </authorList>
    </citation>
    <scope>NUCLEOTIDE SEQUENCE [LARGE SCALE GENOMIC DNA]</scope>
    <source>
        <strain evidence="1 2">DSM 15212</strain>
    </source>
</reference>
<sequence>MEMVETAEIKVIILEELEEMEQVVEARWKKKVVEVVRVIAVEDDKEVMIKRSLIMKRYLLPKVLI</sequence>
<evidence type="ECO:0000313" key="1">
    <source>
        <dbReference type="EMBL" id="SHJ47861.1"/>
    </source>
</evidence>
<accession>A0A1M6JMB7</accession>
<keyword evidence="2" id="KW-1185">Reference proteome</keyword>
<dbReference type="AlphaFoldDB" id="A0A1M6JMB7"/>
<gene>
    <name evidence="1" type="ORF">SAMN02745912_00046</name>
</gene>
<dbReference type="Proteomes" id="UP000184465">
    <property type="component" value="Unassembled WGS sequence"/>
</dbReference>